<dbReference type="EMBL" id="JADGKB010000110">
    <property type="protein sequence ID" value="KAJ3253424.1"/>
    <property type="molecule type" value="Genomic_DNA"/>
</dbReference>
<dbReference type="PANTHER" id="PTHR12496">
    <property type="entry name" value="CGI-41 METHYLTRANSFERASE"/>
    <property type="match status" value="1"/>
</dbReference>
<proteinExistence type="predicted"/>
<protein>
    <recommendedName>
        <fullName evidence="1">Methyltransferase domain-containing protein</fullName>
    </recommendedName>
</protein>
<dbReference type="InterPro" id="IPR029063">
    <property type="entry name" value="SAM-dependent_MTases_sf"/>
</dbReference>
<dbReference type="Proteomes" id="UP001210925">
    <property type="component" value="Unassembled WGS sequence"/>
</dbReference>
<sequence>MHLKLPEGCQDVKQLVQELIRFKQEYDWLLSNHAVDFFYCDFWNSKVPPDWHVLEECNTQELINLASFGETKAGWPFTLQEFVRKCKSLVLPRDPSISDLQDLINNSPELDKLITYGSEKKKIEVQALAAIIHHFTINSEATHIIDMGAGQGYLDACLAYQYNHTVVGVDDSTIQTCGAQFNLNRIEKVLKKRADITGKVMHVNSRVEPGELLADILGKIQGEENLRDIIQDDQSWILCGLHTCGDLASTMLRQFTKGDASALINVGCCYNHLSEECSKPPLLHQTETPKDYGFPMSKFIESQGFTLGYSTRMTACQATCRWAYEYETSVENFKKHSWRAMLQVVLTKSKCFKDIDPSTITIGRLGRGAFKHGFKEYCIKAIQKLGLPYPTEDLDENTINEVEELYSCKMFQVSVVWTLRAMMAEAIESLILLDRVLFLEESQSCKDIWLAPIFKQLDSPRNMVIVATRK</sequence>
<dbReference type="InterPro" id="IPR025714">
    <property type="entry name" value="Methyltranfer_dom"/>
</dbReference>
<dbReference type="AlphaFoldDB" id="A0AAD5Y5H6"/>
<evidence type="ECO:0000313" key="3">
    <source>
        <dbReference type="Proteomes" id="UP001210925"/>
    </source>
</evidence>
<dbReference type="PANTHER" id="PTHR12496:SF0">
    <property type="entry name" value="METHYLTRANSFERASE DOMAIN-CONTAINING PROTEIN"/>
    <property type="match status" value="1"/>
</dbReference>
<gene>
    <name evidence="2" type="ORF">HK103_000693</name>
</gene>
<feature type="domain" description="Methyltransferase" evidence="1">
    <location>
        <begin position="120"/>
        <end position="275"/>
    </location>
</feature>
<dbReference type="Pfam" id="PF13679">
    <property type="entry name" value="Methyltransf_32"/>
    <property type="match status" value="1"/>
</dbReference>
<accession>A0AAD5Y5H6</accession>
<dbReference type="InterPro" id="IPR052220">
    <property type="entry name" value="METTL25"/>
</dbReference>
<evidence type="ECO:0000259" key="1">
    <source>
        <dbReference type="Pfam" id="PF13679"/>
    </source>
</evidence>
<evidence type="ECO:0000313" key="2">
    <source>
        <dbReference type="EMBL" id="KAJ3253424.1"/>
    </source>
</evidence>
<keyword evidence="3" id="KW-1185">Reference proteome</keyword>
<organism evidence="2 3">
    <name type="scientific">Boothiomyces macroporosus</name>
    <dbReference type="NCBI Taxonomy" id="261099"/>
    <lineage>
        <taxon>Eukaryota</taxon>
        <taxon>Fungi</taxon>
        <taxon>Fungi incertae sedis</taxon>
        <taxon>Chytridiomycota</taxon>
        <taxon>Chytridiomycota incertae sedis</taxon>
        <taxon>Chytridiomycetes</taxon>
        <taxon>Rhizophydiales</taxon>
        <taxon>Terramycetaceae</taxon>
        <taxon>Boothiomyces</taxon>
    </lineage>
</organism>
<comment type="caution">
    <text evidence="2">The sequence shown here is derived from an EMBL/GenBank/DDBJ whole genome shotgun (WGS) entry which is preliminary data.</text>
</comment>
<name>A0AAD5Y5H6_9FUNG</name>
<dbReference type="SUPFAM" id="SSF53335">
    <property type="entry name" value="S-adenosyl-L-methionine-dependent methyltransferases"/>
    <property type="match status" value="1"/>
</dbReference>
<reference evidence="2" key="1">
    <citation type="submission" date="2020-05" db="EMBL/GenBank/DDBJ databases">
        <title>Phylogenomic resolution of chytrid fungi.</title>
        <authorList>
            <person name="Stajich J.E."/>
            <person name="Amses K."/>
            <person name="Simmons R."/>
            <person name="Seto K."/>
            <person name="Myers J."/>
            <person name="Bonds A."/>
            <person name="Quandt C.A."/>
            <person name="Barry K."/>
            <person name="Liu P."/>
            <person name="Grigoriev I."/>
            <person name="Longcore J.E."/>
            <person name="James T.Y."/>
        </authorList>
    </citation>
    <scope>NUCLEOTIDE SEQUENCE</scope>
    <source>
        <strain evidence="2">PLAUS21</strain>
    </source>
</reference>